<dbReference type="Proteomes" id="UP000178606">
    <property type="component" value="Unassembled WGS sequence"/>
</dbReference>
<evidence type="ECO:0008006" key="3">
    <source>
        <dbReference type="Google" id="ProtNLM"/>
    </source>
</evidence>
<gene>
    <name evidence="1" type="ORF">A3F84_20210</name>
</gene>
<protein>
    <recommendedName>
        <fullName evidence="3">DUF4258 domain-containing protein</fullName>
    </recommendedName>
</protein>
<comment type="caution">
    <text evidence="1">The sequence shown here is derived from an EMBL/GenBank/DDBJ whole genome shotgun (WGS) entry which is preliminary data.</text>
</comment>
<accession>A0A1F6C3V6</accession>
<dbReference type="InterPro" id="IPR025354">
    <property type="entry name" value="DUF4258"/>
</dbReference>
<name>A0A1F6C3V6_HANXR</name>
<dbReference type="AlphaFoldDB" id="A0A1F6C3V6"/>
<proteinExistence type="predicted"/>
<evidence type="ECO:0000313" key="1">
    <source>
        <dbReference type="EMBL" id="OGG43821.1"/>
    </source>
</evidence>
<organism evidence="1 2">
    <name type="scientific">Handelsmanbacteria sp. (strain RIFCSPLOWO2_12_FULL_64_10)</name>
    <dbReference type="NCBI Taxonomy" id="1817868"/>
    <lineage>
        <taxon>Bacteria</taxon>
        <taxon>Candidatus Handelsmaniibacteriota</taxon>
    </lineage>
</organism>
<dbReference type="Pfam" id="PF14076">
    <property type="entry name" value="DUF4258"/>
    <property type="match status" value="1"/>
</dbReference>
<sequence length="93" mass="11041">MFGRILKRMQEKVRTRQYVVTSHARKEMNDDELTIYDVERCILTGRILERQKDRTTAEWKYRIRGKTVEDGVVEIIAKLSLTNKLVIITVYIP</sequence>
<reference evidence="1 2" key="1">
    <citation type="journal article" date="2016" name="Nat. Commun.">
        <title>Thousands of microbial genomes shed light on interconnected biogeochemical processes in an aquifer system.</title>
        <authorList>
            <person name="Anantharaman K."/>
            <person name="Brown C.T."/>
            <person name="Hug L.A."/>
            <person name="Sharon I."/>
            <person name="Castelle C.J."/>
            <person name="Probst A.J."/>
            <person name="Thomas B.C."/>
            <person name="Singh A."/>
            <person name="Wilkins M.J."/>
            <person name="Karaoz U."/>
            <person name="Brodie E.L."/>
            <person name="Williams K.H."/>
            <person name="Hubbard S.S."/>
            <person name="Banfield J.F."/>
        </authorList>
    </citation>
    <scope>NUCLEOTIDE SEQUENCE [LARGE SCALE GENOMIC DNA]</scope>
    <source>
        <strain evidence="2">RIFCSPLOWO2_12_FULL_64_10</strain>
    </source>
</reference>
<evidence type="ECO:0000313" key="2">
    <source>
        <dbReference type="Proteomes" id="UP000178606"/>
    </source>
</evidence>
<dbReference type="EMBL" id="MFKF01000425">
    <property type="protein sequence ID" value="OGG43821.1"/>
    <property type="molecule type" value="Genomic_DNA"/>
</dbReference>